<name>A0AAU8LXK2_9BACT</name>
<dbReference type="KEGG" id="eaj:Q3M24_03060"/>
<evidence type="ECO:0000313" key="5">
    <source>
        <dbReference type="EMBL" id="XCN73750.1"/>
    </source>
</evidence>
<dbReference type="GO" id="GO:0004519">
    <property type="term" value="F:endonuclease activity"/>
    <property type="evidence" value="ECO:0007669"/>
    <property type="project" value="UniProtKB-KW"/>
</dbReference>
<keyword evidence="5" id="KW-0540">Nuclease</keyword>
<dbReference type="AlphaFoldDB" id="A0AAU8LXK2"/>
<dbReference type="SMART" id="SM00477">
    <property type="entry name" value="NUC"/>
    <property type="match status" value="1"/>
</dbReference>
<dbReference type="SUPFAM" id="SSF50494">
    <property type="entry name" value="Trypsin-like serine proteases"/>
    <property type="match status" value="1"/>
</dbReference>
<dbReference type="GO" id="GO:0046872">
    <property type="term" value="F:metal ion binding"/>
    <property type="evidence" value="ECO:0007669"/>
    <property type="project" value="UniProtKB-KW"/>
</dbReference>
<keyword evidence="5" id="KW-0255">Endonuclease</keyword>
<keyword evidence="5" id="KW-0378">Hydrolase</keyword>
<evidence type="ECO:0000256" key="1">
    <source>
        <dbReference type="PIRSR" id="PIRSR640255-1"/>
    </source>
</evidence>
<reference evidence="5" key="1">
    <citation type="journal article" date="2024" name="Syst. Appl. Microbiol.">
        <title>First single-strain enrichments of Electrothrix cable bacteria, description of E. aestuarii sp. nov. and E. rattekaaiensis sp. nov., and proposal of a cable bacteria taxonomy following the rules of the SeqCode.</title>
        <authorList>
            <person name="Plum-Jensen L.E."/>
            <person name="Schramm A."/>
            <person name="Marshall I.P.G."/>
        </authorList>
    </citation>
    <scope>NUCLEOTIDE SEQUENCE</scope>
    <source>
        <strain evidence="5">Rat1</strain>
    </source>
</reference>
<dbReference type="InterPro" id="IPR001604">
    <property type="entry name" value="Endo_G_ENPP1-like_dom"/>
</dbReference>
<gene>
    <name evidence="5" type="ORF">Q3M24_03060</name>
</gene>
<keyword evidence="2" id="KW-0479">Metal-binding</keyword>
<organism evidence="5">
    <name type="scientific">Candidatus Electrothrix aestuarii</name>
    <dbReference type="NCBI Taxonomy" id="3062594"/>
    <lineage>
        <taxon>Bacteria</taxon>
        <taxon>Pseudomonadati</taxon>
        <taxon>Thermodesulfobacteriota</taxon>
        <taxon>Desulfobulbia</taxon>
        <taxon>Desulfobulbales</taxon>
        <taxon>Desulfobulbaceae</taxon>
        <taxon>Candidatus Electrothrix</taxon>
    </lineage>
</organism>
<dbReference type="InterPro" id="IPR020821">
    <property type="entry name" value="ENPP1-3/EXOG-like_nuc-like"/>
</dbReference>
<dbReference type="Gene3D" id="2.40.10.10">
    <property type="entry name" value="Trypsin-like serine proteases"/>
    <property type="match status" value="2"/>
</dbReference>
<evidence type="ECO:0000259" key="4">
    <source>
        <dbReference type="SMART" id="SM00892"/>
    </source>
</evidence>
<dbReference type="SMART" id="SM00892">
    <property type="entry name" value="Endonuclease_NS"/>
    <property type="match status" value="1"/>
</dbReference>
<dbReference type="InterPro" id="IPR044925">
    <property type="entry name" value="His-Me_finger_sf"/>
</dbReference>
<proteinExistence type="predicted"/>
<dbReference type="Pfam" id="PF01223">
    <property type="entry name" value="Endonuclease_NS"/>
    <property type="match status" value="1"/>
</dbReference>
<dbReference type="InterPro" id="IPR044929">
    <property type="entry name" value="DNA/RNA_non-sp_Endonuclease_sf"/>
</dbReference>
<sequence>MNKIYEKAPYRSLLRDKKVYESIRNRLESSGGLESFNSADLEKLEGGSAIPERLDGGPLEGVPMDALEAIVLLEGRPSLFIQDGDYLDPQNEEILARLSGHRTNIKKAIKGVGRLDILPLNKRNHAGTAWRITEDILITNRHVAKLFAGRRGGGIVFRRQPNGLSYEADVDFFQEFDRSHEHRFEVLEVLHIEPEVNVYLDMALVRIQENGTLPPPLEISRVAPEYEQDVVVIGYPGDSPRNNDPGALARYFDGVYGFKRLSPGRVSEHYGGSVVFYHDCTTLGGASGAAVLDIATGKVLGLHFAGEPEVRNWAVSCTTLLQRLDAVRTRNYAVPAIETVEDGRRERITANDLVDRTGYRSEFLGQSVPLPKPTGELEAQVTPVGDDVLGELRYRNHSIVMHKERRLAIFTACNIDGKRAYRVTRGRDHWQTDPRISEDRQIDNSLYWNNPLDRGHLVRRLDPAWGETREEADAAAEDTFFYTNAAPQHAKLNQRIWLGLENYVLENAVDHNMRVSVFTGPVFKENDRLYRNIQIPESFWKILVFLDKYGRLSATGYLLTQSDFLSELEFVYGAYETYQVPIRDLSSLTGLDFGSLTEADPLSINREEGAGRHGHRISSLEDLIL</sequence>
<protein>
    <submittedName>
        <fullName evidence="5">DNA/RNA non-specific endonuclease</fullName>
    </submittedName>
</protein>
<accession>A0AAU8LXK2</accession>
<reference evidence="5" key="2">
    <citation type="submission" date="2024-06" db="EMBL/GenBank/DDBJ databases">
        <authorList>
            <person name="Plum-Jensen L.E."/>
            <person name="Schramm A."/>
            <person name="Marshall I.P.G."/>
        </authorList>
    </citation>
    <scope>NUCLEOTIDE SEQUENCE</scope>
    <source>
        <strain evidence="5">Rat1</strain>
    </source>
</reference>
<dbReference type="CDD" id="cd00091">
    <property type="entry name" value="NUC"/>
    <property type="match status" value="1"/>
</dbReference>
<dbReference type="PANTHER" id="PTHR13966">
    <property type="entry name" value="ENDONUCLEASE RELATED"/>
    <property type="match status" value="1"/>
</dbReference>
<dbReference type="GO" id="GO:0003676">
    <property type="term" value="F:nucleic acid binding"/>
    <property type="evidence" value="ECO:0007669"/>
    <property type="project" value="InterPro"/>
</dbReference>
<dbReference type="SUPFAM" id="SSF54060">
    <property type="entry name" value="His-Me finger endonucleases"/>
    <property type="match status" value="1"/>
</dbReference>
<feature type="domain" description="ENPP1-3/EXOG-like endonuclease/phosphodiesterase" evidence="3">
    <location>
        <begin position="394"/>
        <end position="600"/>
    </location>
</feature>
<feature type="domain" description="DNA/RNA non-specific endonuclease/pyrophosphatase/phosphodiesterase" evidence="4">
    <location>
        <begin position="393"/>
        <end position="600"/>
    </location>
</feature>
<dbReference type="Gene3D" id="3.40.570.10">
    <property type="entry name" value="Extracellular Endonuclease, subunit A"/>
    <property type="match status" value="1"/>
</dbReference>
<dbReference type="InterPro" id="IPR009003">
    <property type="entry name" value="Peptidase_S1_PA"/>
</dbReference>
<evidence type="ECO:0000259" key="3">
    <source>
        <dbReference type="SMART" id="SM00477"/>
    </source>
</evidence>
<dbReference type="EMBL" id="CP159373">
    <property type="protein sequence ID" value="XCN73750.1"/>
    <property type="molecule type" value="Genomic_DNA"/>
</dbReference>
<dbReference type="GO" id="GO:0016787">
    <property type="term" value="F:hydrolase activity"/>
    <property type="evidence" value="ECO:0007669"/>
    <property type="project" value="InterPro"/>
</dbReference>
<dbReference type="PANTHER" id="PTHR13966:SF5">
    <property type="entry name" value="ENDONUCLEASE G, MITOCHONDRIAL"/>
    <property type="match status" value="1"/>
</dbReference>
<feature type="active site" description="Proton acceptor" evidence="1">
    <location>
        <position position="456"/>
    </location>
</feature>
<dbReference type="InterPro" id="IPR040255">
    <property type="entry name" value="Non-specific_endonuclease"/>
</dbReference>
<feature type="binding site" evidence="2">
    <location>
        <position position="493"/>
    </location>
    <ligand>
        <name>Mg(2+)</name>
        <dbReference type="ChEBI" id="CHEBI:18420"/>
        <note>catalytic</note>
    </ligand>
</feature>
<evidence type="ECO:0000256" key="2">
    <source>
        <dbReference type="PIRSR" id="PIRSR640255-2"/>
    </source>
</evidence>
<dbReference type="Pfam" id="PF13365">
    <property type="entry name" value="Trypsin_2"/>
    <property type="match status" value="1"/>
</dbReference>
<dbReference type="InterPro" id="IPR043504">
    <property type="entry name" value="Peptidase_S1_PA_chymotrypsin"/>
</dbReference>